<feature type="compositionally biased region" description="Low complexity" evidence="3">
    <location>
        <begin position="518"/>
        <end position="537"/>
    </location>
</feature>
<evidence type="ECO:0000256" key="1">
    <source>
        <dbReference type="ARBA" id="ARBA00022553"/>
    </source>
</evidence>
<feature type="compositionally biased region" description="Basic residues" evidence="3">
    <location>
        <begin position="1"/>
        <end position="16"/>
    </location>
</feature>
<evidence type="ECO:0000313" key="5">
    <source>
        <dbReference type="EMBL" id="KAF2665106.1"/>
    </source>
</evidence>
<feature type="compositionally biased region" description="Basic and acidic residues" evidence="3">
    <location>
        <begin position="153"/>
        <end position="171"/>
    </location>
</feature>
<dbReference type="Proteomes" id="UP000799302">
    <property type="component" value="Unassembled WGS sequence"/>
</dbReference>
<feature type="domain" description="SAP" evidence="4">
    <location>
        <begin position="157"/>
        <end position="191"/>
    </location>
</feature>
<dbReference type="InterPro" id="IPR052240">
    <property type="entry name" value="SAP_domain_ribonucleoprotein"/>
</dbReference>
<dbReference type="InterPro" id="IPR036361">
    <property type="entry name" value="SAP_dom_sf"/>
</dbReference>
<feature type="domain" description="SAP" evidence="4">
    <location>
        <begin position="207"/>
        <end position="241"/>
    </location>
</feature>
<feature type="compositionally biased region" description="Polar residues" evidence="3">
    <location>
        <begin position="245"/>
        <end position="254"/>
    </location>
</feature>
<dbReference type="PANTHER" id="PTHR46551:SF1">
    <property type="entry name" value="SAP DOMAIN-CONTAINING RIBONUCLEOPROTEIN"/>
    <property type="match status" value="1"/>
</dbReference>
<feature type="compositionally biased region" description="Basic and acidic residues" evidence="3">
    <location>
        <begin position="179"/>
        <end position="194"/>
    </location>
</feature>
<keyword evidence="1" id="KW-0597">Phosphoprotein</keyword>
<organism evidence="5 6">
    <name type="scientific">Microthyrium microscopicum</name>
    <dbReference type="NCBI Taxonomy" id="703497"/>
    <lineage>
        <taxon>Eukaryota</taxon>
        <taxon>Fungi</taxon>
        <taxon>Dikarya</taxon>
        <taxon>Ascomycota</taxon>
        <taxon>Pezizomycotina</taxon>
        <taxon>Dothideomycetes</taxon>
        <taxon>Dothideomycetes incertae sedis</taxon>
        <taxon>Microthyriales</taxon>
        <taxon>Microthyriaceae</taxon>
        <taxon>Microthyrium</taxon>
    </lineage>
</organism>
<dbReference type="Pfam" id="PF02037">
    <property type="entry name" value="SAP"/>
    <property type="match status" value="2"/>
</dbReference>
<feature type="region of interest" description="Disordered" evidence="3">
    <location>
        <begin position="292"/>
        <end position="367"/>
    </location>
</feature>
<accession>A0A6A6U0B8</accession>
<protein>
    <recommendedName>
        <fullName evidence="4">SAP domain-containing protein</fullName>
    </recommendedName>
</protein>
<dbReference type="OrthoDB" id="3993201at2759"/>
<feature type="region of interest" description="Disordered" evidence="3">
    <location>
        <begin position="1"/>
        <end position="24"/>
    </location>
</feature>
<dbReference type="AlphaFoldDB" id="A0A6A6U0B8"/>
<dbReference type="PROSITE" id="PS50800">
    <property type="entry name" value="SAP"/>
    <property type="match status" value="2"/>
</dbReference>
<feature type="compositionally biased region" description="Acidic residues" evidence="3">
    <location>
        <begin position="504"/>
        <end position="517"/>
    </location>
</feature>
<dbReference type="EMBL" id="MU004241">
    <property type="protein sequence ID" value="KAF2665106.1"/>
    <property type="molecule type" value="Genomic_DNA"/>
</dbReference>
<feature type="region of interest" description="Disordered" evidence="3">
    <location>
        <begin position="731"/>
        <end position="778"/>
    </location>
</feature>
<feature type="compositionally biased region" description="Polar residues" evidence="3">
    <location>
        <begin position="328"/>
        <end position="338"/>
    </location>
</feature>
<proteinExistence type="inferred from homology"/>
<feature type="region of interest" description="Disordered" evidence="3">
    <location>
        <begin position="501"/>
        <end position="592"/>
    </location>
</feature>
<feature type="region of interest" description="Disordered" evidence="3">
    <location>
        <begin position="68"/>
        <end position="104"/>
    </location>
</feature>
<dbReference type="GO" id="GO:0016973">
    <property type="term" value="P:poly(A)+ mRNA export from nucleus"/>
    <property type="evidence" value="ECO:0007669"/>
    <property type="project" value="TreeGrafter"/>
</dbReference>
<dbReference type="SMART" id="SM00513">
    <property type="entry name" value="SAP"/>
    <property type="match status" value="4"/>
</dbReference>
<dbReference type="InterPro" id="IPR003034">
    <property type="entry name" value="SAP_dom"/>
</dbReference>
<feature type="region of interest" description="Disordered" evidence="3">
    <location>
        <begin position="135"/>
        <end position="260"/>
    </location>
</feature>
<evidence type="ECO:0000256" key="2">
    <source>
        <dbReference type="ARBA" id="ARBA00046328"/>
    </source>
</evidence>
<dbReference type="Gene3D" id="1.10.720.30">
    <property type="entry name" value="SAP domain"/>
    <property type="match status" value="3"/>
</dbReference>
<dbReference type="PANTHER" id="PTHR46551">
    <property type="entry name" value="SAP DOMAIN-CONTAINING RIBONUCLEOPROTEIN"/>
    <property type="match status" value="1"/>
</dbReference>
<evidence type="ECO:0000259" key="4">
    <source>
        <dbReference type="PROSITE" id="PS50800"/>
    </source>
</evidence>
<reference evidence="5" key="1">
    <citation type="journal article" date="2020" name="Stud. Mycol.">
        <title>101 Dothideomycetes genomes: a test case for predicting lifestyles and emergence of pathogens.</title>
        <authorList>
            <person name="Haridas S."/>
            <person name="Albert R."/>
            <person name="Binder M."/>
            <person name="Bloem J."/>
            <person name="Labutti K."/>
            <person name="Salamov A."/>
            <person name="Andreopoulos B."/>
            <person name="Baker S."/>
            <person name="Barry K."/>
            <person name="Bills G."/>
            <person name="Bluhm B."/>
            <person name="Cannon C."/>
            <person name="Castanera R."/>
            <person name="Culley D."/>
            <person name="Daum C."/>
            <person name="Ezra D."/>
            <person name="Gonzalez J."/>
            <person name="Henrissat B."/>
            <person name="Kuo A."/>
            <person name="Liang C."/>
            <person name="Lipzen A."/>
            <person name="Lutzoni F."/>
            <person name="Magnuson J."/>
            <person name="Mondo S."/>
            <person name="Nolan M."/>
            <person name="Ohm R."/>
            <person name="Pangilinan J."/>
            <person name="Park H.-J."/>
            <person name="Ramirez L."/>
            <person name="Alfaro M."/>
            <person name="Sun H."/>
            <person name="Tritt A."/>
            <person name="Yoshinaga Y."/>
            <person name="Zwiers L.-H."/>
            <person name="Turgeon B."/>
            <person name="Goodwin S."/>
            <person name="Spatafora J."/>
            <person name="Crous P."/>
            <person name="Grigoriev I."/>
        </authorList>
    </citation>
    <scope>NUCLEOTIDE SEQUENCE</scope>
    <source>
        <strain evidence="5">CBS 115976</strain>
    </source>
</reference>
<feature type="compositionally biased region" description="Polar residues" evidence="3">
    <location>
        <begin position="550"/>
        <end position="592"/>
    </location>
</feature>
<sequence>MALKRRKAKAPRKKIPKSVARQATTVDKKDYKTWTARELFKVGRERGYDVKGLSNKKDALLKVFNAEAAKKNTNSEGQAAQGKGNAGGEDSSEESGVMDYNQRSSTIAKLRQECEKRGLSTTGFKLKRQYVAILEEDDKKKKTNDDSPDSEGDDSKYDKMSQKELQSECKKRGLPASGRKVDMAARLEADDQKKANGSSPTPDRSKYGKLSYKQLHSECKKRGLPANGRKVAMAARLEANDQKKANGSSPTPTGSKYGKLSYRQLQSECKTRELPANLKSVKLVASIEKYDKLQKKDVGNPPPSPPKSDPPQPPPQDDPPQPPPEDNLPSSQPGSPLNQGGKHNLPEESESERPSPSKKKKTEYRDIRREMQIFRAYQEHRIREEESKTPLFHGPGHEGTIATALNTASELRYVGYQQVKDDLLEIGTNLQEQVKVAHHPVVWYIVHQMYGFNEEQHRIPMVNEEEVQPNLWYGHDLTIRQMNQALKALEAFTNEEWEYHMMDGDDDDESSDSEESTGSDSSSQSNTTSSSGQPSNSHPHAALQIGNGTGSSSQPNTNAQNGNASTSRLTGTHNGLTSSSNPPQPSSRTSSYAFQQGLDWLESMPLPSIKERIAGDETLTPGELLNSEKLKELWWKNSLSSELKTFLKQKSVGLDRKKDAADSDTEAIKTPEISRAATSSTRLFRPWSSAVREAPSGTQDLSDLDPPSRAKAQYLISLIQDQEARIRGQETPFPSIVQPQPQSSLLDPRTTADEDSDSSFQQAQSRIRRSSAPSPEPLLWHKSANLHRRTAQGIPSDLQRELVRLLEEEQRIIQEAIAQYELACNSQPQDEDGLIETIKWQIRNKDQRRGMLEMVSQIIADPEAFLAAIDEIE</sequence>
<keyword evidence="6" id="KW-1185">Reference proteome</keyword>
<dbReference type="GO" id="GO:0005634">
    <property type="term" value="C:nucleus"/>
    <property type="evidence" value="ECO:0007669"/>
    <property type="project" value="TreeGrafter"/>
</dbReference>
<comment type="similarity">
    <text evidence="2">Belongs to the SAP domain-containing ribonucleoprotein family.</text>
</comment>
<evidence type="ECO:0000313" key="6">
    <source>
        <dbReference type="Proteomes" id="UP000799302"/>
    </source>
</evidence>
<dbReference type="SUPFAM" id="SSF68906">
    <property type="entry name" value="SAP domain"/>
    <property type="match status" value="2"/>
</dbReference>
<gene>
    <name evidence="5" type="ORF">BT63DRAFT_417634</name>
</gene>
<feature type="compositionally biased region" description="Pro residues" evidence="3">
    <location>
        <begin position="300"/>
        <end position="326"/>
    </location>
</feature>
<name>A0A6A6U0B8_9PEZI</name>
<evidence type="ECO:0000256" key="3">
    <source>
        <dbReference type="SAM" id="MobiDB-lite"/>
    </source>
</evidence>